<proteinExistence type="predicted"/>
<dbReference type="EMBL" id="LOWA01000056">
    <property type="protein sequence ID" value="KVE23895.1"/>
    <property type="molecule type" value="Genomic_DNA"/>
</dbReference>
<evidence type="ECO:0000313" key="3">
    <source>
        <dbReference type="Proteomes" id="UP000062788"/>
    </source>
</evidence>
<keyword evidence="3" id="KW-1185">Reference proteome</keyword>
<evidence type="ECO:0000313" key="2">
    <source>
        <dbReference type="EMBL" id="KVE23895.1"/>
    </source>
</evidence>
<reference evidence="2 3" key="1">
    <citation type="submission" date="2015-11" db="EMBL/GenBank/DDBJ databases">
        <title>Expanding the genomic diversity of Burkholderia species for the development of highly accurate diagnostics.</title>
        <authorList>
            <person name="Sahl J."/>
            <person name="Keim P."/>
            <person name="Wagner D."/>
        </authorList>
    </citation>
    <scope>NUCLEOTIDE SEQUENCE [LARGE SCALE GENOMIC DNA]</scope>
    <source>
        <strain evidence="2 3">TSV85</strain>
    </source>
</reference>
<dbReference type="Proteomes" id="UP000062788">
    <property type="component" value="Unassembled WGS sequence"/>
</dbReference>
<feature type="compositionally biased region" description="Basic and acidic residues" evidence="1">
    <location>
        <begin position="321"/>
        <end position="332"/>
    </location>
</feature>
<dbReference type="AlphaFoldDB" id="A0A103DWC9"/>
<evidence type="ECO:0000256" key="1">
    <source>
        <dbReference type="SAM" id="MobiDB-lite"/>
    </source>
</evidence>
<sequence>MPALPLDHQAMLAGDLATVQFNQFTAPLLPALTRLNDATTQAIEVQRVVTDIRNEIAQARHRIQDATARLDQGDNPRAIWPLADNAQRNLERARALIPQAQTPLDRVRPLVQPAWEAVNQARIYLANPATQRHGEDIRTNVVQARQIIDHALNNLPPNNVFRANLQQQRNQMQRMEFFLTPALAHAHDQFLEQQADWLQVIHEATLPRMQRLLRGGIPGGHGDEAQGADELIQTTEQALQQLRQRLQRLAPRPDRPAGSDNGGSGDGPPPKQPRIDNGESSQNASASSATSERRIHGSTSEDPAGEFASQPSSQLTYWLNRKSELRRQIPAD</sequence>
<gene>
    <name evidence="2" type="ORF">WS67_22075</name>
</gene>
<name>A0A103DWC9_9BURK</name>
<protein>
    <submittedName>
        <fullName evidence="2">Uncharacterized protein</fullName>
    </submittedName>
</protein>
<accession>A0A103DWC9</accession>
<comment type="caution">
    <text evidence="2">The sequence shown here is derived from an EMBL/GenBank/DDBJ whole genome shotgun (WGS) entry which is preliminary data.</text>
</comment>
<feature type="compositionally biased region" description="Low complexity" evidence="1">
    <location>
        <begin position="280"/>
        <end position="290"/>
    </location>
</feature>
<feature type="region of interest" description="Disordered" evidence="1">
    <location>
        <begin position="249"/>
        <end position="332"/>
    </location>
</feature>
<organism evidence="2 3">
    <name type="scientific">Burkholderia singularis</name>
    <dbReference type="NCBI Taxonomy" id="1503053"/>
    <lineage>
        <taxon>Bacteria</taxon>
        <taxon>Pseudomonadati</taxon>
        <taxon>Pseudomonadota</taxon>
        <taxon>Betaproteobacteria</taxon>
        <taxon>Burkholderiales</taxon>
        <taxon>Burkholderiaceae</taxon>
        <taxon>Burkholderia</taxon>
        <taxon>pseudomallei group</taxon>
    </lineage>
</organism>